<dbReference type="Proteomes" id="UP000316095">
    <property type="component" value="Unassembled WGS sequence"/>
</dbReference>
<dbReference type="AlphaFoldDB" id="A0A5C5XLY6"/>
<comment type="caution">
    <text evidence="1">The sequence shown here is derived from an EMBL/GenBank/DDBJ whole genome shotgun (WGS) entry which is preliminary data.</text>
</comment>
<organism evidence="1 2">
    <name type="scientific">Rubinisphaera italica</name>
    <dbReference type="NCBI Taxonomy" id="2527969"/>
    <lineage>
        <taxon>Bacteria</taxon>
        <taxon>Pseudomonadati</taxon>
        <taxon>Planctomycetota</taxon>
        <taxon>Planctomycetia</taxon>
        <taxon>Planctomycetales</taxon>
        <taxon>Planctomycetaceae</taxon>
        <taxon>Rubinisphaera</taxon>
    </lineage>
</organism>
<gene>
    <name evidence="1" type="ORF">Pan54_34870</name>
</gene>
<evidence type="ECO:0000313" key="2">
    <source>
        <dbReference type="Proteomes" id="UP000316095"/>
    </source>
</evidence>
<sequence>MQTRIETEISDQRQRLDSWLSEAYSREPDAPKNGELEAGYLYWGQIETLVGRVIDEQVVRHLCAIAAVLRIS</sequence>
<protein>
    <submittedName>
        <fullName evidence="1">Uncharacterized protein</fullName>
    </submittedName>
</protein>
<proteinExistence type="predicted"/>
<evidence type="ECO:0000313" key="1">
    <source>
        <dbReference type="EMBL" id="TWT62742.1"/>
    </source>
</evidence>
<name>A0A5C5XLY6_9PLAN</name>
<reference evidence="1 2" key="1">
    <citation type="submission" date="2019-02" db="EMBL/GenBank/DDBJ databases">
        <title>Deep-cultivation of Planctomycetes and their phenomic and genomic characterization uncovers novel biology.</title>
        <authorList>
            <person name="Wiegand S."/>
            <person name="Jogler M."/>
            <person name="Boedeker C."/>
            <person name="Pinto D."/>
            <person name="Vollmers J."/>
            <person name="Rivas-Marin E."/>
            <person name="Kohn T."/>
            <person name="Peeters S.H."/>
            <person name="Heuer A."/>
            <person name="Rast P."/>
            <person name="Oberbeckmann S."/>
            <person name="Bunk B."/>
            <person name="Jeske O."/>
            <person name="Meyerdierks A."/>
            <person name="Storesund J.E."/>
            <person name="Kallscheuer N."/>
            <person name="Luecker S."/>
            <person name="Lage O.M."/>
            <person name="Pohl T."/>
            <person name="Merkel B.J."/>
            <person name="Hornburger P."/>
            <person name="Mueller R.-W."/>
            <person name="Bruemmer F."/>
            <person name="Labrenz M."/>
            <person name="Spormann A.M."/>
            <person name="Op Den Camp H."/>
            <person name="Overmann J."/>
            <person name="Amann R."/>
            <person name="Jetten M.S.M."/>
            <person name="Mascher T."/>
            <person name="Medema M.H."/>
            <person name="Devos D.P."/>
            <person name="Kaster A.-K."/>
            <person name="Ovreas L."/>
            <person name="Rohde M."/>
            <person name="Galperin M.Y."/>
            <person name="Jogler C."/>
        </authorList>
    </citation>
    <scope>NUCLEOTIDE SEQUENCE [LARGE SCALE GENOMIC DNA]</scope>
    <source>
        <strain evidence="1 2">Pan54</strain>
    </source>
</reference>
<keyword evidence="2" id="KW-1185">Reference proteome</keyword>
<dbReference type="EMBL" id="SJPG01000001">
    <property type="protein sequence ID" value="TWT62742.1"/>
    <property type="molecule type" value="Genomic_DNA"/>
</dbReference>
<dbReference type="OrthoDB" id="9989745at2"/>
<accession>A0A5C5XLY6</accession>
<dbReference type="RefSeq" id="WP_146504570.1">
    <property type="nucleotide sequence ID" value="NZ_SJPG01000001.1"/>
</dbReference>